<name>A0A4S4D543_CAMSN</name>
<evidence type="ECO:0000313" key="2">
    <source>
        <dbReference type="EMBL" id="THF96953.1"/>
    </source>
</evidence>
<evidence type="ECO:0000256" key="1">
    <source>
        <dbReference type="SAM" id="MobiDB-lite"/>
    </source>
</evidence>
<accession>A0A4S4D543</accession>
<sequence length="134" mass="15407">MGRDSSDQIVIQSSIALLQERFRQLERVKEMREGRELLRSLFESKTYSIPTPSAQYEPSKLFFKSEILIPQPRTPCQVSLSLWPNSQTKHSNFTSETPPQLLMKSWPTDNKPVLRSPPIKFSDSDSDVDTSLHL</sequence>
<dbReference type="Proteomes" id="UP000306102">
    <property type="component" value="Unassembled WGS sequence"/>
</dbReference>
<comment type="caution">
    <text evidence="2">The sequence shown here is derived from an EMBL/GenBank/DDBJ whole genome shotgun (WGS) entry which is preliminary data.</text>
</comment>
<feature type="region of interest" description="Disordered" evidence="1">
    <location>
        <begin position="87"/>
        <end position="134"/>
    </location>
</feature>
<keyword evidence="3" id="KW-1185">Reference proteome</keyword>
<reference evidence="2 3" key="1">
    <citation type="journal article" date="2018" name="Proc. Natl. Acad. Sci. U.S.A.">
        <title>Draft genome sequence of Camellia sinensis var. sinensis provides insights into the evolution of the tea genome and tea quality.</title>
        <authorList>
            <person name="Wei C."/>
            <person name="Yang H."/>
            <person name="Wang S."/>
            <person name="Zhao J."/>
            <person name="Liu C."/>
            <person name="Gao L."/>
            <person name="Xia E."/>
            <person name="Lu Y."/>
            <person name="Tai Y."/>
            <person name="She G."/>
            <person name="Sun J."/>
            <person name="Cao H."/>
            <person name="Tong W."/>
            <person name="Gao Q."/>
            <person name="Li Y."/>
            <person name="Deng W."/>
            <person name="Jiang X."/>
            <person name="Wang W."/>
            <person name="Chen Q."/>
            <person name="Zhang S."/>
            <person name="Li H."/>
            <person name="Wu J."/>
            <person name="Wang P."/>
            <person name="Li P."/>
            <person name="Shi C."/>
            <person name="Zheng F."/>
            <person name="Jian J."/>
            <person name="Huang B."/>
            <person name="Shan D."/>
            <person name="Shi M."/>
            <person name="Fang C."/>
            <person name="Yue Y."/>
            <person name="Li F."/>
            <person name="Li D."/>
            <person name="Wei S."/>
            <person name="Han B."/>
            <person name="Jiang C."/>
            <person name="Yin Y."/>
            <person name="Xia T."/>
            <person name="Zhang Z."/>
            <person name="Bennetzen J.L."/>
            <person name="Zhao S."/>
            <person name="Wan X."/>
        </authorList>
    </citation>
    <scope>NUCLEOTIDE SEQUENCE [LARGE SCALE GENOMIC DNA]</scope>
    <source>
        <strain evidence="3">cv. Shuchazao</strain>
        <tissue evidence="2">Leaf</tissue>
    </source>
</reference>
<dbReference type="PANTHER" id="PTHR34570:SF7">
    <property type="entry name" value="GENOME ASSEMBLY, CHROMOSOME: A08"/>
    <property type="match status" value="1"/>
</dbReference>
<dbReference type="AlphaFoldDB" id="A0A4S4D543"/>
<organism evidence="2 3">
    <name type="scientific">Camellia sinensis var. sinensis</name>
    <name type="common">China tea</name>
    <dbReference type="NCBI Taxonomy" id="542762"/>
    <lineage>
        <taxon>Eukaryota</taxon>
        <taxon>Viridiplantae</taxon>
        <taxon>Streptophyta</taxon>
        <taxon>Embryophyta</taxon>
        <taxon>Tracheophyta</taxon>
        <taxon>Spermatophyta</taxon>
        <taxon>Magnoliopsida</taxon>
        <taxon>eudicotyledons</taxon>
        <taxon>Gunneridae</taxon>
        <taxon>Pentapetalae</taxon>
        <taxon>asterids</taxon>
        <taxon>Ericales</taxon>
        <taxon>Theaceae</taxon>
        <taxon>Camellia</taxon>
    </lineage>
</organism>
<evidence type="ECO:0000313" key="3">
    <source>
        <dbReference type="Proteomes" id="UP000306102"/>
    </source>
</evidence>
<feature type="compositionally biased region" description="Polar residues" evidence="1">
    <location>
        <begin position="87"/>
        <end position="98"/>
    </location>
</feature>
<dbReference type="PANTHER" id="PTHR34570">
    <property type="entry name" value="OS03G0593100 PROTEIN"/>
    <property type="match status" value="1"/>
</dbReference>
<protein>
    <submittedName>
        <fullName evidence="2">Uncharacterized protein</fullName>
    </submittedName>
</protein>
<proteinExistence type="predicted"/>
<dbReference type="EMBL" id="SDRB02012690">
    <property type="protein sequence ID" value="THF96953.1"/>
    <property type="molecule type" value="Genomic_DNA"/>
</dbReference>
<gene>
    <name evidence="2" type="ORF">TEA_003584</name>
</gene>